<name>A0A7R9I2W6_9NEOP</name>
<organism evidence="2">
    <name type="scientific">Timema bartmani</name>
    <dbReference type="NCBI Taxonomy" id="61472"/>
    <lineage>
        <taxon>Eukaryota</taxon>
        <taxon>Metazoa</taxon>
        <taxon>Ecdysozoa</taxon>
        <taxon>Arthropoda</taxon>
        <taxon>Hexapoda</taxon>
        <taxon>Insecta</taxon>
        <taxon>Pterygota</taxon>
        <taxon>Neoptera</taxon>
        <taxon>Polyneoptera</taxon>
        <taxon>Phasmatodea</taxon>
        <taxon>Timematodea</taxon>
        <taxon>Timematoidea</taxon>
        <taxon>Timematidae</taxon>
        <taxon>Timema</taxon>
    </lineage>
</organism>
<protein>
    <submittedName>
        <fullName evidence="2">Uncharacterized protein</fullName>
    </submittedName>
</protein>
<feature type="region of interest" description="Disordered" evidence="1">
    <location>
        <begin position="1"/>
        <end position="30"/>
    </location>
</feature>
<sequence length="73" mass="8257">MVEELTDEQIIQSVVNPQEAQVQEVESDEEDRAMADEAKVSWKLASDALHTFIKFAESNKMDLAVLTHPKENV</sequence>
<dbReference type="EMBL" id="OD567272">
    <property type="protein sequence ID" value="CAD7445438.1"/>
    <property type="molecule type" value="Genomic_DNA"/>
</dbReference>
<feature type="compositionally biased region" description="Polar residues" evidence="1">
    <location>
        <begin position="9"/>
        <end position="21"/>
    </location>
</feature>
<evidence type="ECO:0000313" key="2">
    <source>
        <dbReference type="EMBL" id="CAD7445438.1"/>
    </source>
</evidence>
<accession>A0A7R9I2W6</accession>
<dbReference type="AlphaFoldDB" id="A0A7R9I2W6"/>
<proteinExistence type="predicted"/>
<evidence type="ECO:0000256" key="1">
    <source>
        <dbReference type="SAM" id="MobiDB-lite"/>
    </source>
</evidence>
<reference evidence="2" key="1">
    <citation type="submission" date="2020-11" db="EMBL/GenBank/DDBJ databases">
        <authorList>
            <person name="Tran Van P."/>
        </authorList>
    </citation>
    <scope>NUCLEOTIDE SEQUENCE</scope>
</reference>
<gene>
    <name evidence="2" type="ORF">TBIB3V08_LOCUS7790</name>
</gene>